<dbReference type="InterPro" id="IPR002110">
    <property type="entry name" value="Ankyrin_rpt"/>
</dbReference>
<dbReference type="PANTHER" id="PTHR24171">
    <property type="entry name" value="ANKYRIN REPEAT DOMAIN-CONTAINING PROTEIN 39-RELATED"/>
    <property type="match status" value="1"/>
</dbReference>
<keyword evidence="2 3" id="KW-0040">ANK repeat</keyword>
<name>A0AA37PGA9_9PEZI</name>
<dbReference type="GO" id="GO:0000502">
    <property type="term" value="C:proteasome complex"/>
    <property type="evidence" value="ECO:0007669"/>
    <property type="project" value="UniProtKB-KW"/>
</dbReference>
<keyword evidence="4" id="KW-0647">Proteasome</keyword>
<keyword evidence="1" id="KW-0677">Repeat</keyword>
<feature type="repeat" description="ANK" evidence="3">
    <location>
        <begin position="102"/>
        <end position="128"/>
    </location>
</feature>
<feature type="repeat" description="ANK" evidence="3">
    <location>
        <begin position="126"/>
        <end position="158"/>
    </location>
</feature>
<evidence type="ECO:0000313" key="4">
    <source>
        <dbReference type="EMBL" id="GKT51785.1"/>
    </source>
</evidence>
<dbReference type="Pfam" id="PF12796">
    <property type="entry name" value="Ank_2"/>
    <property type="match status" value="2"/>
</dbReference>
<organism evidence="4 5">
    <name type="scientific">Colletotrichum spaethianum</name>
    <dbReference type="NCBI Taxonomy" id="700344"/>
    <lineage>
        <taxon>Eukaryota</taxon>
        <taxon>Fungi</taxon>
        <taxon>Dikarya</taxon>
        <taxon>Ascomycota</taxon>
        <taxon>Pezizomycotina</taxon>
        <taxon>Sordariomycetes</taxon>
        <taxon>Hypocreomycetidae</taxon>
        <taxon>Glomerellales</taxon>
        <taxon>Glomerellaceae</taxon>
        <taxon>Colletotrichum</taxon>
        <taxon>Colletotrichum spaethianum species complex</taxon>
    </lineage>
</organism>
<feature type="repeat" description="ANK" evidence="3">
    <location>
        <begin position="69"/>
        <end position="101"/>
    </location>
</feature>
<dbReference type="GeneID" id="73332768"/>
<accession>A0AA37PGA9</accession>
<dbReference type="PRINTS" id="PR01415">
    <property type="entry name" value="ANKYRIN"/>
</dbReference>
<evidence type="ECO:0000313" key="5">
    <source>
        <dbReference type="Proteomes" id="UP001055115"/>
    </source>
</evidence>
<proteinExistence type="predicted"/>
<dbReference type="Proteomes" id="UP001055115">
    <property type="component" value="Unassembled WGS sequence"/>
</dbReference>
<dbReference type="Gene3D" id="1.25.40.20">
    <property type="entry name" value="Ankyrin repeat-containing domain"/>
    <property type="match status" value="3"/>
</dbReference>
<dbReference type="PANTHER" id="PTHR24171:SF10">
    <property type="entry name" value="ANKYRIN REPEAT DOMAIN-CONTAINING PROTEIN 29-LIKE"/>
    <property type="match status" value="1"/>
</dbReference>
<sequence>MNALFAGRVETWDSWRQWFDTHGEDLKPETTETILLASPLYYASYLGLTGVVRFLIHHCKQDPNEKAKSGRAALEIACEKGYQEIARMLLKGGADIDVAGCRGRTPLYAASMNGHFGLVKMILKNEGNTPLNAASDSSHLKVVKLLLDKGTDITVANKDGWTPLKAASSNSHLEVVKLLLNKRADITVTNKDK</sequence>
<feature type="repeat" description="ANK" evidence="3">
    <location>
        <begin position="159"/>
        <end position="191"/>
    </location>
</feature>
<dbReference type="PROSITE" id="PS50297">
    <property type="entry name" value="ANK_REP_REGION"/>
    <property type="match status" value="4"/>
</dbReference>
<dbReference type="InterPro" id="IPR036770">
    <property type="entry name" value="Ankyrin_rpt-contain_sf"/>
</dbReference>
<gene>
    <name evidence="4" type="ORF">ColSpa_11966</name>
</gene>
<comment type="caution">
    <text evidence="4">The sequence shown here is derived from an EMBL/GenBank/DDBJ whole genome shotgun (WGS) entry which is preliminary data.</text>
</comment>
<dbReference type="AlphaFoldDB" id="A0AA37PGA9"/>
<dbReference type="EMBL" id="BQXU01000054">
    <property type="protein sequence ID" value="GKT51785.1"/>
    <property type="molecule type" value="Genomic_DNA"/>
</dbReference>
<protein>
    <submittedName>
        <fullName evidence="4">26S proteasome non-ATPase regulatory subunit 10</fullName>
    </submittedName>
</protein>
<evidence type="ECO:0000256" key="3">
    <source>
        <dbReference type="PROSITE-ProRule" id="PRU00023"/>
    </source>
</evidence>
<evidence type="ECO:0000256" key="2">
    <source>
        <dbReference type="ARBA" id="ARBA00023043"/>
    </source>
</evidence>
<dbReference type="SMART" id="SM00248">
    <property type="entry name" value="ANK"/>
    <property type="match status" value="4"/>
</dbReference>
<keyword evidence="5" id="KW-1185">Reference proteome</keyword>
<evidence type="ECO:0000256" key="1">
    <source>
        <dbReference type="ARBA" id="ARBA00022737"/>
    </source>
</evidence>
<dbReference type="RefSeq" id="XP_049134135.1">
    <property type="nucleotide sequence ID" value="XM_049278178.1"/>
</dbReference>
<dbReference type="PROSITE" id="PS50088">
    <property type="entry name" value="ANK_REPEAT"/>
    <property type="match status" value="4"/>
</dbReference>
<reference evidence="4 5" key="1">
    <citation type="submission" date="2022-03" db="EMBL/GenBank/DDBJ databases">
        <title>Genome data of Colletotrichum spp.</title>
        <authorList>
            <person name="Utami Y.D."/>
            <person name="Hiruma K."/>
        </authorList>
    </citation>
    <scope>NUCLEOTIDE SEQUENCE [LARGE SCALE GENOMIC DNA]</scope>
    <source>
        <strain evidence="4 5">MAFF 239500</strain>
    </source>
</reference>
<dbReference type="SUPFAM" id="SSF48403">
    <property type="entry name" value="Ankyrin repeat"/>
    <property type="match status" value="1"/>
</dbReference>